<dbReference type="InterPro" id="IPR013103">
    <property type="entry name" value="RVT_2"/>
</dbReference>
<organism evidence="3 4">
    <name type="scientific">Tanacetum coccineum</name>
    <dbReference type="NCBI Taxonomy" id="301880"/>
    <lineage>
        <taxon>Eukaryota</taxon>
        <taxon>Viridiplantae</taxon>
        <taxon>Streptophyta</taxon>
        <taxon>Embryophyta</taxon>
        <taxon>Tracheophyta</taxon>
        <taxon>Spermatophyta</taxon>
        <taxon>Magnoliopsida</taxon>
        <taxon>eudicotyledons</taxon>
        <taxon>Gunneridae</taxon>
        <taxon>Pentapetalae</taxon>
        <taxon>asterids</taxon>
        <taxon>campanulids</taxon>
        <taxon>Asterales</taxon>
        <taxon>Asteraceae</taxon>
        <taxon>Asteroideae</taxon>
        <taxon>Anthemideae</taxon>
        <taxon>Anthemidinae</taxon>
        <taxon>Tanacetum</taxon>
    </lineage>
</organism>
<comment type="caution">
    <text evidence="3">The sequence shown here is derived from an EMBL/GenBank/DDBJ whole genome shotgun (WGS) entry which is preliminary data.</text>
</comment>
<keyword evidence="4" id="KW-1185">Reference proteome</keyword>
<evidence type="ECO:0000259" key="2">
    <source>
        <dbReference type="Pfam" id="PF14244"/>
    </source>
</evidence>
<evidence type="ECO:0000313" key="4">
    <source>
        <dbReference type="Proteomes" id="UP001151760"/>
    </source>
</evidence>
<evidence type="ECO:0000259" key="1">
    <source>
        <dbReference type="Pfam" id="PF07727"/>
    </source>
</evidence>
<name>A0ABQ4WJH4_9ASTR</name>
<feature type="domain" description="Retrotransposon Copia-like N-terminal" evidence="2">
    <location>
        <begin position="37"/>
        <end position="78"/>
    </location>
</feature>
<dbReference type="Pfam" id="PF14244">
    <property type="entry name" value="Retrotran_gag_3"/>
    <property type="match status" value="1"/>
</dbReference>
<dbReference type="Pfam" id="PF07727">
    <property type="entry name" value="RVT_2"/>
    <property type="match status" value="1"/>
</dbReference>
<dbReference type="Proteomes" id="UP001151760">
    <property type="component" value="Unassembled WGS sequence"/>
</dbReference>
<reference evidence="3" key="2">
    <citation type="submission" date="2022-01" db="EMBL/GenBank/DDBJ databases">
        <authorList>
            <person name="Yamashiro T."/>
            <person name="Shiraishi A."/>
            <person name="Satake H."/>
            <person name="Nakayama K."/>
        </authorList>
    </citation>
    <scope>NUCLEOTIDE SEQUENCE</scope>
</reference>
<proteinExistence type="predicted"/>
<gene>
    <name evidence="3" type="ORF">Tco_0626419</name>
</gene>
<sequence>MSMHGCTDDEYENSVHSENDNVTLISKLDVSHPLHLHPNDSVALTVAYVKLKRTENYQVWSCAVLLALEGKNKIGSIDDLVNVIDISKLGTKVSHSNETKACITKVGNMILNENLTMYDVLVDPEYCVSLMSIHKVVRDNKLIVAFDESKCYVLPQDLRNMKMPRIDLAIPQISFKQSNSGYSLFTKSGNSSFVALLVYVDDIIITGNNAVEIENFKKFSKTKFLIKDLGQLKYFLGIEVFETEQVIKVEHLSLAAC</sequence>
<evidence type="ECO:0000313" key="3">
    <source>
        <dbReference type="EMBL" id="GJS53057.1"/>
    </source>
</evidence>
<dbReference type="EMBL" id="BQNB010008699">
    <property type="protein sequence ID" value="GJS53057.1"/>
    <property type="molecule type" value="Genomic_DNA"/>
</dbReference>
<protein>
    <submittedName>
        <fullName evidence="3">Ribonuclease H-like domain-containing protein</fullName>
    </submittedName>
</protein>
<reference evidence="3" key="1">
    <citation type="journal article" date="2022" name="Int. J. Mol. Sci.">
        <title>Draft Genome of Tanacetum Coccineum: Genomic Comparison of Closely Related Tanacetum-Family Plants.</title>
        <authorList>
            <person name="Yamashiro T."/>
            <person name="Shiraishi A."/>
            <person name="Nakayama K."/>
            <person name="Satake H."/>
        </authorList>
    </citation>
    <scope>NUCLEOTIDE SEQUENCE</scope>
</reference>
<dbReference type="InterPro" id="IPR029472">
    <property type="entry name" value="Copia-like_N"/>
</dbReference>
<accession>A0ABQ4WJH4</accession>
<feature type="domain" description="Reverse transcriptase Ty1/copia-type" evidence="1">
    <location>
        <begin position="163"/>
        <end position="251"/>
    </location>
</feature>